<dbReference type="RefSeq" id="WP_285452992.1">
    <property type="nucleotide sequence ID" value="NZ_CP127173.1"/>
</dbReference>
<evidence type="ECO:0000256" key="3">
    <source>
        <dbReference type="ARBA" id="ARBA00022475"/>
    </source>
</evidence>
<evidence type="ECO:0000256" key="6">
    <source>
        <dbReference type="ARBA" id="ARBA00023136"/>
    </source>
</evidence>
<evidence type="ECO:0000313" key="10">
    <source>
        <dbReference type="Proteomes" id="UP001227101"/>
    </source>
</evidence>
<keyword evidence="5 7" id="KW-1133">Transmembrane helix</keyword>
<evidence type="ECO:0000256" key="5">
    <source>
        <dbReference type="ARBA" id="ARBA00022989"/>
    </source>
</evidence>
<reference evidence="9 10" key="1">
    <citation type="submission" date="2023-06" db="EMBL/GenBank/DDBJ databases">
        <authorList>
            <person name="Oyuntsetseg B."/>
            <person name="Kim S.B."/>
        </authorList>
    </citation>
    <scope>NUCLEOTIDE SEQUENCE [LARGE SCALE GENOMIC DNA]</scope>
    <source>
        <strain evidence="9 10">2-2</strain>
    </source>
</reference>
<feature type="domain" description="ABC transmembrane type-1" evidence="8">
    <location>
        <begin position="73"/>
        <end position="257"/>
    </location>
</feature>
<organism evidence="9 10">
    <name type="scientific">Amycolatopsis nalaikhensis</name>
    <dbReference type="NCBI Taxonomy" id="715472"/>
    <lineage>
        <taxon>Bacteria</taxon>
        <taxon>Bacillati</taxon>
        <taxon>Actinomycetota</taxon>
        <taxon>Actinomycetes</taxon>
        <taxon>Pseudonocardiales</taxon>
        <taxon>Pseudonocardiaceae</taxon>
        <taxon>Amycolatopsis</taxon>
    </lineage>
</organism>
<dbReference type="EMBL" id="CP127173">
    <property type="protein sequence ID" value="WIV55931.1"/>
    <property type="molecule type" value="Genomic_DNA"/>
</dbReference>
<evidence type="ECO:0000256" key="7">
    <source>
        <dbReference type="RuleBase" id="RU363032"/>
    </source>
</evidence>
<dbReference type="PANTHER" id="PTHR30151">
    <property type="entry name" value="ALKANE SULFONATE ABC TRANSPORTER-RELATED, MEMBRANE SUBUNIT"/>
    <property type="match status" value="1"/>
</dbReference>
<feature type="transmembrane region" description="Helical" evidence="7">
    <location>
        <begin position="196"/>
        <end position="215"/>
    </location>
</feature>
<keyword evidence="10" id="KW-1185">Reference proteome</keyword>
<name>A0ABY8XK40_9PSEU</name>
<dbReference type="InterPro" id="IPR000515">
    <property type="entry name" value="MetI-like"/>
</dbReference>
<feature type="transmembrane region" description="Helical" evidence="7">
    <location>
        <begin position="81"/>
        <end position="99"/>
    </location>
</feature>
<accession>A0ABY8XK40</accession>
<keyword evidence="4 7" id="KW-0812">Transmembrane</keyword>
<keyword evidence="6 7" id="KW-0472">Membrane</keyword>
<feature type="transmembrane region" description="Helical" evidence="7">
    <location>
        <begin position="235"/>
        <end position="256"/>
    </location>
</feature>
<feature type="transmembrane region" description="Helical" evidence="7">
    <location>
        <begin position="19"/>
        <end position="36"/>
    </location>
</feature>
<dbReference type="PANTHER" id="PTHR30151:SF0">
    <property type="entry name" value="ABC TRANSPORTER PERMEASE PROTEIN MJ0413-RELATED"/>
    <property type="match status" value="1"/>
</dbReference>
<dbReference type="CDD" id="cd06261">
    <property type="entry name" value="TM_PBP2"/>
    <property type="match status" value="1"/>
</dbReference>
<dbReference type="Proteomes" id="UP001227101">
    <property type="component" value="Chromosome"/>
</dbReference>
<evidence type="ECO:0000256" key="4">
    <source>
        <dbReference type="ARBA" id="ARBA00022692"/>
    </source>
</evidence>
<dbReference type="PROSITE" id="PS50928">
    <property type="entry name" value="ABC_TM1"/>
    <property type="match status" value="1"/>
</dbReference>
<gene>
    <name evidence="9" type="ORF">QP939_45220</name>
</gene>
<comment type="subcellular location">
    <subcellularLocation>
        <location evidence="1 7">Cell membrane</location>
        <topology evidence="1 7">Multi-pass membrane protein</topology>
    </subcellularLocation>
</comment>
<protein>
    <submittedName>
        <fullName evidence="9">ABC transporter permease subunit</fullName>
    </submittedName>
</protein>
<dbReference type="InterPro" id="IPR035906">
    <property type="entry name" value="MetI-like_sf"/>
</dbReference>
<dbReference type="Gene3D" id="1.10.3720.10">
    <property type="entry name" value="MetI-like"/>
    <property type="match status" value="1"/>
</dbReference>
<keyword evidence="2 7" id="KW-0813">Transport</keyword>
<keyword evidence="3" id="KW-1003">Cell membrane</keyword>
<dbReference type="SUPFAM" id="SSF161098">
    <property type="entry name" value="MetI-like"/>
    <property type="match status" value="1"/>
</dbReference>
<feature type="transmembrane region" description="Helical" evidence="7">
    <location>
        <begin position="120"/>
        <end position="151"/>
    </location>
</feature>
<evidence type="ECO:0000256" key="2">
    <source>
        <dbReference type="ARBA" id="ARBA00022448"/>
    </source>
</evidence>
<proteinExistence type="inferred from homology"/>
<feature type="transmembrane region" description="Helical" evidence="7">
    <location>
        <begin position="171"/>
        <end position="189"/>
    </location>
</feature>
<evidence type="ECO:0000259" key="8">
    <source>
        <dbReference type="PROSITE" id="PS50928"/>
    </source>
</evidence>
<evidence type="ECO:0000256" key="1">
    <source>
        <dbReference type="ARBA" id="ARBA00004651"/>
    </source>
</evidence>
<sequence length="267" mass="28499">MTERTEAPARFVTGFVRRWAVFAGCVLVWQALTAYFDDAYFPTPLEIAGKMHELWFSGPASHLFLTTVAVDDIVPSLGRLLGGWLAGGAAGIALGLVLGRSRAGLDYADAVVNFGRALPAPALLPVFLVLFKIGTPVQLATIVFGVVWPVLLNTVQGAQSVEPVMVDTARVYGASPARLLFTVVLPASLPKICSGLRIALGLSLVLMVISELVGATNGIGYRFQLASQSFDLPAVWAWIALVGILGNLLNWLFLLAENRVLGGRALR</sequence>
<evidence type="ECO:0000313" key="9">
    <source>
        <dbReference type="EMBL" id="WIV55931.1"/>
    </source>
</evidence>
<dbReference type="Pfam" id="PF00528">
    <property type="entry name" value="BPD_transp_1"/>
    <property type="match status" value="1"/>
</dbReference>
<comment type="similarity">
    <text evidence="7">Belongs to the binding-protein-dependent transport system permease family.</text>
</comment>